<protein>
    <submittedName>
        <fullName evidence="2">Uncharacterized protein</fullName>
    </submittedName>
</protein>
<feature type="compositionally biased region" description="Low complexity" evidence="1">
    <location>
        <begin position="336"/>
        <end position="348"/>
    </location>
</feature>
<proteinExistence type="predicted"/>
<reference evidence="2 3" key="1">
    <citation type="submission" date="2015-08" db="EMBL/GenBank/DDBJ databases">
        <title>Draft Genome Sequence of Rathayibacter sp. Strain VKM Ac-2596 Isolated from Leaf Gall Induced by Plant-Parasitic Nematodes.</title>
        <authorList>
            <person name="Vasilenko O.V."/>
            <person name="Starodumova I.P."/>
            <person name="Tarlachkov S.V."/>
            <person name="Dorofeeva L.V."/>
            <person name="Evtushenko L.I."/>
        </authorList>
    </citation>
    <scope>NUCLEOTIDE SEQUENCE [LARGE SCALE GENOMIC DNA]</scope>
    <source>
        <strain evidence="2 3">VKM Ac-2596</strain>
    </source>
</reference>
<dbReference type="EMBL" id="LIIN01000160">
    <property type="protein sequence ID" value="KZX19982.1"/>
    <property type="molecule type" value="Genomic_DNA"/>
</dbReference>
<feature type="compositionally biased region" description="Basic residues" evidence="1">
    <location>
        <begin position="286"/>
        <end position="295"/>
    </location>
</feature>
<feature type="compositionally biased region" description="Basic and acidic residues" evidence="1">
    <location>
        <begin position="214"/>
        <end position="272"/>
    </location>
</feature>
<evidence type="ECO:0000256" key="1">
    <source>
        <dbReference type="SAM" id="MobiDB-lite"/>
    </source>
</evidence>
<feature type="compositionally biased region" description="Basic and acidic residues" evidence="1">
    <location>
        <begin position="174"/>
        <end position="183"/>
    </location>
</feature>
<name>A0A166H5J3_9MICO</name>
<evidence type="ECO:0000313" key="2">
    <source>
        <dbReference type="EMBL" id="KZX19982.1"/>
    </source>
</evidence>
<sequence length="378" mass="41125">MRVARAGQELALGDLGDALTGGRAGLVQAAPAASLRLGSRGSAGDLQRRLIAQRRRLQDPDHHRLAARCRRAGEPALDQRHDVRHRVRTPPQHLLHDRAIGVVDERRLGEPSEVEGLLGERPGEQTGLAALDLDQGPRLPTLGSVGVAAPAVTRHAGDGDDPQLGALERAQHGTAELKLRDAPRLGIGRPGVDDDQGRRRPGHRLHHTRAAARQHGDLRAVRTLRQRDAEPSARARAEEGHDDERLLRPDADQSRHAREQVVDPARADDLGLARRGRVGRGSVSRCHARHPRRWKNPAEPAERHPGRSGPHPRLWRSAHRHHPHVLGPTGVRRPRASAGAPSPSVGPSRARRSACRGSGCAASEDPRPSRPGCRRRPP</sequence>
<accession>A0A166H5J3</accession>
<gene>
    <name evidence="2" type="ORF">ACH61_02922</name>
</gene>
<evidence type="ECO:0000313" key="3">
    <source>
        <dbReference type="Proteomes" id="UP000076717"/>
    </source>
</evidence>
<keyword evidence="3" id="KW-1185">Reference proteome</keyword>
<comment type="caution">
    <text evidence="2">The sequence shown here is derived from an EMBL/GenBank/DDBJ whole genome shotgun (WGS) entry which is preliminary data.</text>
</comment>
<dbReference type="AlphaFoldDB" id="A0A166H5J3"/>
<feature type="compositionally biased region" description="Basic residues" evidence="1">
    <location>
        <begin position="313"/>
        <end position="324"/>
    </location>
</feature>
<organism evidence="2 3">
    <name type="scientific">Rathayibacter tanaceti</name>
    <dbReference type="NCBI Taxonomy" id="1671680"/>
    <lineage>
        <taxon>Bacteria</taxon>
        <taxon>Bacillati</taxon>
        <taxon>Actinomycetota</taxon>
        <taxon>Actinomycetes</taxon>
        <taxon>Micrococcales</taxon>
        <taxon>Microbacteriaceae</taxon>
        <taxon>Rathayibacter</taxon>
    </lineage>
</organism>
<dbReference type="Proteomes" id="UP000076717">
    <property type="component" value="Unassembled WGS sequence"/>
</dbReference>
<feature type="region of interest" description="Disordered" evidence="1">
    <location>
        <begin position="174"/>
        <end position="378"/>
    </location>
</feature>
<feature type="compositionally biased region" description="Basic residues" evidence="1">
    <location>
        <begin position="199"/>
        <end position="212"/>
    </location>
</feature>